<gene>
    <name evidence="6" type="ORF">SAMN05444484_10190</name>
</gene>
<dbReference type="PANTHER" id="PTHR45527:SF1">
    <property type="entry name" value="FATTY ACID SYNTHASE"/>
    <property type="match status" value="1"/>
</dbReference>
<dbReference type="Gene3D" id="3.40.50.12780">
    <property type="entry name" value="N-terminal domain of ligase-like"/>
    <property type="match status" value="1"/>
</dbReference>
<dbReference type="SMART" id="SM00823">
    <property type="entry name" value="PKS_PP"/>
    <property type="match status" value="2"/>
</dbReference>
<dbReference type="EMBL" id="FRBT01000001">
    <property type="protein sequence ID" value="SHL03837.1"/>
    <property type="molecule type" value="Genomic_DNA"/>
</dbReference>
<dbReference type="InterPro" id="IPR045851">
    <property type="entry name" value="AMP-bd_C_sf"/>
</dbReference>
<dbReference type="STRING" id="946677.SAMN05444484_10190"/>
<dbReference type="Pfam" id="PF00668">
    <property type="entry name" value="Condensation"/>
    <property type="match status" value="2"/>
</dbReference>
<dbReference type="CDD" id="cd05930">
    <property type="entry name" value="A_NRPS"/>
    <property type="match status" value="3"/>
</dbReference>
<dbReference type="GO" id="GO:0003824">
    <property type="term" value="F:catalytic activity"/>
    <property type="evidence" value="ECO:0007669"/>
    <property type="project" value="InterPro"/>
</dbReference>
<dbReference type="PANTHER" id="PTHR45527">
    <property type="entry name" value="NONRIBOSOMAL PEPTIDE SYNTHETASE"/>
    <property type="match status" value="1"/>
</dbReference>
<dbReference type="InterPro" id="IPR000873">
    <property type="entry name" value="AMP-dep_synth/lig_dom"/>
</dbReference>
<dbReference type="FunFam" id="3.30.559.10:FF:000012">
    <property type="entry name" value="Non-ribosomal peptide synthetase"/>
    <property type="match status" value="1"/>
</dbReference>
<evidence type="ECO:0000313" key="6">
    <source>
        <dbReference type="EMBL" id="SHL03837.1"/>
    </source>
</evidence>
<dbReference type="InterPro" id="IPR023213">
    <property type="entry name" value="CAT-like_dom_sf"/>
</dbReference>
<dbReference type="Gene3D" id="3.30.300.30">
    <property type="match status" value="3"/>
</dbReference>
<name>A0A1M6XD08_9FLAO</name>
<dbReference type="InterPro" id="IPR036736">
    <property type="entry name" value="ACP-like_sf"/>
</dbReference>
<feature type="domain" description="Carrier" evidence="5">
    <location>
        <begin position="2807"/>
        <end position="2882"/>
    </location>
</feature>
<dbReference type="FunFam" id="3.40.50.980:FF:000001">
    <property type="entry name" value="Non-ribosomal peptide synthetase"/>
    <property type="match status" value="2"/>
</dbReference>
<dbReference type="Gene3D" id="3.30.559.10">
    <property type="entry name" value="Chloramphenicol acetyltransferase-like domain"/>
    <property type="match status" value="2"/>
</dbReference>
<evidence type="ECO:0000256" key="1">
    <source>
        <dbReference type="ARBA" id="ARBA00001957"/>
    </source>
</evidence>
<sequence>MNKSILPNKNKLTAKYWKKKTLNKTEFNEFGQFQINVENTFIDVTEINYFNKITTNNIVAQYTVVSAICSFLLKRLLTDFDGNFTSNFMINNPLFFSFSTDLKVSFKEYLQKIKNEILETLEHSDYDTTVIRDLSQLSNYSISFNSNATIKCNGVLLDIKINELGSIQINSFYVEGFVKSNVIVDLVNYLKSFLINLQDCINVNLSEYQLLSEEEKRKVLVDFNTTDIVFPEYKTIVDLFEDQVVKTPKNTAIIFKNKELNYLELNEKANQLANYISTHYKVNKGDVIGVFLPKSDFGIISLLAILKLGAIYLPIDINYPLERINFLIQDSGLNLLINTETNTINVNNCDIISISSVELKRYNSENINTVIFPKDLAYIIYTSGSTGQPKGVMVEHQSTINMFLDQIRTFEITAKDNIIWFASVSFDASISEILMTLNSGATLCVPTEDEIKDKDQFVVFLKETQSSVVTFPPSYLGLLSEDDISGFRCIITAGEPANKDTAIHITGLGIDYYNAYGPTECTVCVSIHKVTKDDFNKSIIPIGKPISNTKVYILDEQLQPLSIGVSGKIYVSGAGLARGYLNKPELTNEKFVVNPFTDGQQMYDTGDIGCWLPDGTIEFQGRKDEQVKLRGFRIELGEIENTILQYSKDLKQVVVEVKENNQEKVLIAYLVSNTIVDKSDLRSFLQSRLPDYMVPGFYVPLEKLPLTPNGKIDKKSLPELSGRDIIRKQYVAPRNKVEETLAEIWHEVLNIEAIGIHDDFFELGGHSLIVGQVINRINQQLGKTISFKTFFSNATIEKVTMHLKEGSYLPILKAPEAASYPLTASQNRLWILSQLEGGSLAYNMPGAVYLKGGFDTGKFEESFKILISRHEILRTNFKINDEGEVRQYVLPANKVNFKILNEDYSLIENQDDAIRNYLLKKNKEIFDLEKDSLLRASLIHVNKEEYVFFLSLHHIIGDGWTIELIIAEIVKIYNTLKQGKVVNSAALKIQYKDYAVWLQNESYLEGIKKSEEYWLNQFAGEIPVLDIPGFKTRPLVQTYNGNTITHTFGKEFLDQLKSFSQQYDVTLFMTLMSGVNALLHRYTGQHDIIVGTPIAGREHPDLENQIGLFLNTLVIRTQVKEQSTFLDLIVNQKEKLLEAYDHQNYPFDLLVSKLNLKRDTSRSTLFDVLVVLQNQTQLKNINTEELSDIEISNFNFNDQTAQVDISFRFVETDLLHLAIEYNTDIYEGYLIEKMFSHFECLLVKSLENPLRAIEQIDFLTEKEKQQLLFDFNNTEVLYPKGKTIVDLFEEQVSNTPDHIAVIFNETTLTYRELNEQSNQLAAYLIENYTIESNDLVGIKLDRSERMIISIFGILKSGGAYVPIDVNYPQERVDYIAKDASLKLCIDENEWVKFKLNQNSYPTTSIQLSQLDHLAYCIYTSGSTGNPKGVLNHHAGLYNRLLWMKAYLQVNDKQVFLQKTPYTFDVSVWELILPFITGSSLIVAKPDGHKEVLYLQEVIDKEQVTIIHFVPSMLGSFLENVEKGKGSSLRHIICSGEELTVSTAQRSKERFSGVALHNFYGPTEAAIDVTAIDLSEVEVIREGVSIGKPIANTKIYIVNDSLELQPFGVPGELLISGIQVARGYLNLSELTENRFIADPFRKGYHVYRTGDIAKWQSDGSIQYLGRIDNQVKIRGNRIELGEVENAITMFKAVQQVVVVAKELNSEKVLVAYIVAENVLDKTELRSFLQGRLPEFMVPGFYIQLTQLPLSSNGKIDRKKLPEISSKDIVRKVYVAPVSTIEKELVSIWQDVLGLENIGITDNFFELGGHSLIIAQVINRTQKQLGSTVNYKDFFSNPTILGLSKALESNHYVAIPAIPESTSYPLTPSQNRLWVLSQLEGGELAYNMPAAVKLKGAVDANKFQEAFLKLIARHEILRTSFKINHEGEISQFIVPAEQVKFKIENKDFLLKVDKEQILEEYLKEENNKIFDLEQAPLIRASIIRLEDNEFLFFLSLHHIIGDGWSIEVLISELIKIYNALTQAKEINLPELKIQYKDYAVWLQESAAQENHKIAEQYWLNQFQGELPILDLPSFKPRPLLQNYNGNNITHQYSNDFLEKLKAFSVEQDVTLFMTLITGINALLHLYTGQNDIIVGTPIAGREHSDLENQIGLYLNTLAIRTIFNENISFSGLLKKQKETLLDAYQHQSYPFDELTEKLNLKRDNSRSALFDVLIVLQNQSQLNNVSNETLSDLEVSDYKISRKSSQFDMSFTFVETTGLDLTIEYNTDIYDAYLIERMFSHFEKLLTESLAQPESVIQKTTYLKEEEKQQLLVDFNNTTAIYSQEKTIVALFEEQIVKNPDNIAVLFQETELTYTDLNERANQLAYYLRENYDIQADDFVGIKLERSEKMIISILGILKSGAAYIPIDINYPQERIDYIEDDSNSKLIIDVSEFERFSQVQDNYLKSNIQKINTSKDLAYVIYTSGTTGNPKGVMVENRNVINLITHQSAAFGITSTENILQFSNISFDASVEQIFLALLNGALLSIPDNDTILNAEKLEAFIDVQKITHLHTVPSLLENISPKKFPFLKRVISGGDICSLTLANSWCEHCNFYNEYGPTETTVTSIELLHNKGKDFSIGRPISNTQVYIVNELLQPVAIGVTGKIFIGGDGITRGYLNKPELTRDKFISNPYREGSLMYDTGDLGKWLPDGNIQFSGRKDQQVKLRGYRIELGEIETAITQFSNDLKQVIVELKETKSDKFLISYIVSNEDIDIPKLKQFLQEKLPNYMIPGFYITLDHFPLTPNGKIDRKALPGILDENVIKKTYIAPRNETEKKLVELWQQVLEVENIGVLDDFFELGGHSLKAMKLIGLITNEFEIKIAINDLFKNIILEEQATLIENINSMYVHDIENDESDVETEIFSI</sequence>
<dbReference type="PROSITE" id="PS00012">
    <property type="entry name" value="PHOSPHOPANTETHEINE"/>
    <property type="match status" value="1"/>
</dbReference>
<dbReference type="CDD" id="cd19531">
    <property type="entry name" value="LCL_NRPS-like"/>
    <property type="match status" value="2"/>
</dbReference>
<evidence type="ECO:0000256" key="4">
    <source>
        <dbReference type="ARBA" id="ARBA00022553"/>
    </source>
</evidence>
<dbReference type="Gene3D" id="3.30.559.30">
    <property type="entry name" value="Nonribosomal peptide synthetase, condensation domain"/>
    <property type="match status" value="3"/>
</dbReference>
<dbReference type="InterPro" id="IPR006162">
    <property type="entry name" value="Ppantetheine_attach_site"/>
</dbReference>
<dbReference type="InterPro" id="IPR020806">
    <property type="entry name" value="PKS_PP-bd"/>
</dbReference>
<comment type="similarity">
    <text evidence="2">Belongs to the ATP-dependent AMP-binding enzyme family.</text>
</comment>
<dbReference type="SUPFAM" id="SSF52777">
    <property type="entry name" value="CoA-dependent acyltransferases"/>
    <property type="match status" value="4"/>
</dbReference>
<dbReference type="Pfam" id="PF13193">
    <property type="entry name" value="AMP-binding_C"/>
    <property type="match status" value="2"/>
</dbReference>
<feature type="domain" description="Carrier" evidence="5">
    <location>
        <begin position="732"/>
        <end position="807"/>
    </location>
</feature>
<dbReference type="InterPro" id="IPR042099">
    <property type="entry name" value="ANL_N_sf"/>
</dbReference>
<evidence type="ECO:0000259" key="5">
    <source>
        <dbReference type="PROSITE" id="PS50075"/>
    </source>
</evidence>
<reference evidence="7" key="1">
    <citation type="submission" date="2016-11" db="EMBL/GenBank/DDBJ databases">
        <authorList>
            <person name="Varghese N."/>
            <person name="Submissions S."/>
        </authorList>
    </citation>
    <scope>NUCLEOTIDE SEQUENCE [LARGE SCALE GENOMIC DNA]</scope>
    <source>
        <strain evidence="7">DSM 24724</strain>
    </source>
</reference>
<dbReference type="Pfam" id="PF00501">
    <property type="entry name" value="AMP-binding"/>
    <property type="match status" value="3"/>
</dbReference>
<dbReference type="OrthoDB" id="4317020at2"/>
<evidence type="ECO:0000256" key="3">
    <source>
        <dbReference type="ARBA" id="ARBA00022450"/>
    </source>
</evidence>
<accession>A0A1M6XD08</accession>
<dbReference type="InterPro" id="IPR009081">
    <property type="entry name" value="PP-bd_ACP"/>
</dbReference>
<dbReference type="FunFam" id="1.10.1200.10:FF:000005">
    <property type="entry name" value="Nonribosomal peptide synthetase 1"/>
    <property type="match status" value="3"/>
</dbReference>
<dbReference type="InterPro" id="IPR001242">
    <property type="entry name" value="Condensation_dom"/>
</dbReference>
<dbReference type="FunFam" id="3.30.300.30:FF:000010">
    <property type="entry name" value="Enterobactin synthetase component F"/>
    <property type="match status" value="1"/>
</dbReference>
<dbReference type="FunFam" id="3.40.50.980:FF:000002">
    <property type="entry name" value="Enterobactin synthetase component F"/>
    <property type="match status" value="1"/>
</dbReference>
<dbReference type="Pfam" id="PF00550">
    <property type="entry name" value="PP-binding"/>
    <property type="match status" value="3"/>
</dbReference>
<proteinExistence type="inferred from homology"/>
<dbReference type="InterPro" id="IPR025110">
    <property type="entry name" value="AMP-bd_C"/>
</dbReference>
<dbReference type="RefSeq" id="WP_068843418.1">
    <property type="nucleotide sequence ID" value="NZ_FRBT01000001.1"/>
</dbReference>
<organism evidence="6 7">
    <name type="scientific">Flavobacterium chilense</name>
    <dbReference type="NCBI Taxonomy" id="946677"/>
    <lineage>
        <taxon>Bacteria</taxon>
        <taxon>Pseudomonadati</taxon>
        <taxon>Bacteroidota</taxon>
        <taxon>Flavobacteriia</taxon>
        <taxon>Flavobacteriales</taxon>
        <taxon>Flavobacteriaceae</taxon>
        <taxon>Flavobacterium</taxon>
    </lineage>
</organism>
<dbReference type="GO" id="GO:0005829">
    <property type="term" value="C:cytosol"/>
    <property type="evidence" value="ECO:0007669"/>
    <property type="project" value="TreeGrafter"/>
</dbReference>
<dbReference type="Gene3D" id="2.30.38.10">
    <property type="entry name" value="Luciferase, Domain 3"/>
    <property type="match status" value="2"/>
</dbReference>
<dbReference type="InterPro" id="IPR020845">
    <property type="entry name" value="AMP-binding_CS"/>
</dbReference>
<dbReference type="PROSITE" id="PS50075">
    <property type="entry name" value="CARRIER"/>
    <property type="match status" value="3"/>
</dbReference>
<dbReference type="FunFam" id="2.30.38.10:FF:000001">
    <property type="entry name" value="Non-ribosomal peptide synthetase PvdI"/>
    <property type="match status" value="1"/>
</dbReference>
<comment type="cofactor">
    <cofactor evidence="1">
        <name>pantetheine 4'-phosphate</name>
        <dbReference type="ChEBI" id="CHEBI:47942"/>
    </cofactor>
</comment>
<dbReference type="Gene3D" id="1.10.1200.10">
    <property type="entry name" value="ACP-like"/>
    <property type="match status" value="3"/>
</dbReference>
<dbReference type="GO" id="GO:0043041">
    <property type="term" value="P:amino acid activation for nonribosomal peptide biosynthetic process"/>
    <property type="evidence" value="ECO:0007669"/>
    <property type="project" value="TreeGrafter"/>
</dbReference>
<evidence type="ECO:0000313" key="7">
    <source>
        <dbReference type="Proteomes" id="UP000184028"/>
    </source>
</evidence>
<dbReference type="GO" id="GO:0044550">
    <property type="term" value="P:secondary metabolite biosynthetic process"/>
    <property type="evidence" value="ECO:0007669"/>
    <property type="project" value="UniProtKB-ARBA"/>
</dbReference>
<dbReference type="PROSITE" id="PS00455">
    <property type="entry name" value="AMP_BINDING"/>
    <property type="match status" value="2"/>
</dbReference>
<dbReference type="FunFam" id="3.40.50.12780:FF:000012">
    <property type="entry name" value="Non-ribosomal peptide synthetase"/>
    <property type="match status" value="2"/>
</dbReference>
<dbReference type="SUPFAM" id="SSF47336">
    <property type="entry name" value="ACP-like"/>
    <property type="match status" value="3"/>
</dbReference>
<keyword evidence="7" id="KW-1185">Reference proteome</keyword>
<protein>
    <submittedName>
        <fullName evidence="6">Fengycin family lipopeptide synthetase D</fullName>
    </submittedName>
</protein>
<dbReference type="InterPro" id="IPR010071">
    <property type="entry name" value="AA_adenyl_dom"/>
</dbReference>
<evidence type="ECO:0000256" key="2">
    <source>
        <dbReference type="ARBA" id="ARBA00006432"/>
    </source>
</evidence>
<dbReference type="SUPFAM" id="SSF56801">
    <property type="entry name" value="Acetyl-CoA synthetase-like"/>
    <property type="match status" value="3"/>
</dbReference>
<keyword evidence="4" id="KW-0597">Phosphoprotein</keyword>
<dbReference type="Gene3D" id="3.40.50.980">
    <property type="match status" value="4"/>
</dbReference>
<keyword evidence="3" id="KW-0596">Phosphopantetheine</keyword>
<dbReference type="NCBIfam" id="NF003417">
    <property type="entry name" value="PRK04813.1"/>
    <property type="match status" value="3"/>
</dbReference>
<dbReference type="NCBIfam" id="TIGR01733">
    <property type="entry name" value="AA-adenyl-dom"/>
    <property type="match status" value="3"/>
</dbReference>
<dbReference type="GO" id="GO:0031177">
    <property type="term" value="F:phosphopantetheine binding"/>
    <property type="evidence" value="ECO:0007669"/>
    <property type="project" value="InterPro"/>
</dbReference>
<dbReference type="Proteomes" id="UP000184028">
    <property type="component" value="Unassembled WGS sequence"/>
</dbReference>
<feature type="domain" description="Carrier" evidence="5">
    <location>
        <begin position="1774"/>
        <end position="1849"/>
    </location>
</feature>